<dbReference type="InterPro" id="IPR029060">
    <property type="entry name" value="PIN-like_dom_sf"/>
</dbReference>
<accession>A0A4Y3TSG1</accession>
<evidence type="ECO:0000313" key="2">
    <source>
        <dbReference type="EMBL" id="GEB83695.1"/>
    </source>
</evidence>
<gene>
    <name evidence="2" type="ORF">AOR01nite_21720</name>
</gene>
<proteinExistence type="predicted"/>
<protein>
    <recommendedName>
        <fullName evidence="1">PIN domain-containing protein</fullName>
    </recommendedName>
</protein>
<evidence type="ECO:0000259" key="1">
    <source>
        <dbReference type="Pfam" id="PF13638"/>
    </source>
</evidence>
<dbReference type="InterPro" id="IPR002716">
    <property type="entry name" value="PIN_dom"/>
</dbReference>
<reference evidence="2 3" key="1">
    <citation type="submission" date="2019-06" db="EMBL/GenBank/DDBJ databases">
        <title>Whole genome shotgun sequence of Acetobacter orleanensis NBRC 13752.</title>
        <authorList>
            <person name="Hosoyama A."/>
            <person name="Uohara A."/>
            <person name="Ohji S."/>
            <person name="Ichikawa N."/>
        </authorList>
    </citation>
    <scope>NUCLEOTIDE SEQUENCE [LARGE SCALE GENOMIC DNA]</scope>
    <source>
        <strain evidence="2 3">NBRC 13752</strain>
    </source>
</reference>
<sequence length="708" mass="76892">MTSMLTTPREAEALLAHLFEAGSEARIKVSENKAFGAENWLNLGTITLDPGGNKASHMLMAVRRGSFEWVLPSSEDIDAQLFKLMGFKEADRTNGKLRRAMDAMGGIAVRLGLRYPRLDPFALEGMPYRRSTTVVADTSAVIQGGLDFVARHLHPAARIKVPAIVQMEIVNFAERFLSTRRASKIRPLDILIDHMLSQGGQRVLLRLELNTDTEIERNFLLGDPLRSAFMKDSDPELTELNLSVRIKAYADRLILESARQHQAQSNLGHKVQLLTSDQGLARMALAEGIVPTYFNSVVASDLFGRRLTGINLDPFSGKLRECSLASVLWELATAFGSVRLESSTSDQHIEIAAFGEGLNWSPVQSHGDLLWCEHYGCVAPEYPPISAGAAGTPGPALLATPKTISASETPDTSDQVREKAATGAVRTAHAGAKTVGVKALKAQQPVAAGASRPQRFNVATFFALLDGLDTEQSLPEEAVLKLAGAKKRAGIDDCRRFLLSGRYVVINGHSWNATPTGSALAIALRNEDNQTAFEALQYADSFAKFASHVAEVPVGSTIPPGNFERAFKTYKTLGEITLICAPIYEEGLYPTPVTPTAEAFAPLALTHFNALDTGDKLVSTGAWLERLIRNEGIHPEIARARLSDASGAGLLHRSTEGSTTDVRNDRHILQVLRARGGHPVIDTVHLYRGDYLIPGKASTSLRILEATR</sequence>
<keyword evidence="3" id="KW-1185">Reference proteome</keyword>
<dbReference type="STRING" id="104099.AD949_03410"/>
<name>A0A4Y3TSG1_9PROT</name>
<feature type="domain" description="PIN" evidence="1">
    <location>
        <begin position="135"/>
        <end position="289"/>
    </location>
</feature>
<dbReference type="AlphaFoldDB" id="A0A4Y3TSG1"/>
<dbReference type="SUPFAM" id="SSF88723">
    <property type="entry name" value="PIN domain-like"/>
    <property type="match status" value="1"/>
</dbReference>
<comment type="caution">
    <text evidence="2">The sequence shown here is derived from an EMBL/GenBank/DDBJ whole genome shotgun (WGS) entry which is preliminary data.</text>
</comment>
<dbReference type="Pfam" id="PF13638">
    <property type="entry name" value="PIN_4"/>
    <property type="match status" value="1"/>
</dbReference>
<dbReference type="OrthoDB" id="580888at2"/>
<evidence type="ECO:0000313" key="3">
    <source>
        <dbReference type="Proteomes" id="UP000317617"/>
    </source>
</evidence>
<dbReference type="Proteomes" id="UP000317617">
    <property type="component" value="Unassembled WGS sequence"/>
</dbReference>
<dbReference type="RefSeq" id="WP_048836696.1">
    <property type="nucleotide sequence ID" value="NZ_BJMU01000016.1"/>
</dbReference>
<dbReference type="EMBL" id="BJMU01000016">
    <property type="protein sequence ID" value="GEB83695.1"/>
    <property type="molecule type" value="Genomic_DNA"/>
</dbReference>
<organism evidence="2 3">
    <name type="scientific">Acetobacter orleanensis</name>
    <dbReference type="NCBI Taxonomy" id="104099"/>
    <lineage>
        <taxon>Bacteria</taxon>
        <taxon>Pseudomonadati</taxon>
        <taxon>Pseudomonadota</taxon>
        <taxon>Alphaproteobacteria</taxon>
        <taxon>Acetobacterales</taxon>
        <taxon>Acetobacteraceae</taxon>
        <taxon>Acetobacter</taxon>
    </lineage>
</organism>